<evidence type="ECO:0000313" key="2">
    <source>
        <dbReference type="EMBL" id="ORY43554.1"/>
    </source>
</evidence>
<keyword evidence="3" id="KW-1185">Reference proteome</keyword>
<reference evidence="2 3" key="1">
    <citation type="submission" date="2016-08" db="EMBL/GenBank/DDBJ databases">
        <title>A Parts List for Fungal Cellulosomes Revealed by Comparative Genomics.</title>
        <authorList>
            <consortium name="DOE Joint Genome Institute"/>
            <person name="Haitjema C.H."/>
            <person name="Gilmore S.P."/>
            <person name="Henske J.K."/>
            <person name="Solomon K.V."/>
            <person name="De Groot R."/>
            <person name="Kuo A."/>
            <person name="Mondo S.J."/>
            <person name="Salamov A.A."/>
            <person name="Labutti K."/>
            <person name="Zhao Z."/>
            <person name="Chiniquy J."/>
            <person name="Barry K."/>
            <person name="Brewer H.M."/>
            <person name="Purvine S.O."/>
            <person name="Wright A.T."/>
            <person name="Boxma B."/>
            <person name="Van Alen T."/>
            <person name="Hackstein J.H."/>
            <person name="Baker S.E."/>
            <person name="Grigoriev I.V."/>
            <person name="O'Malley M.A."/>
        </authorList>
    </citation>
    <scope>NUCLEOTIDE SEQUENCE [LARGE SCALE GENOMIC DNA]</scope>
    <source>
        <strain evidence="2 3">G1</strain>
    </source>
</reference>
<sequence length="127" mass="14833">MGVISINSWAKYMIPAIVYIVVPHFNNETYQLETDNNNISVVYVNSEFLKKVYVFLQTFLFIIISFYVGKTLLTYVEKKSNTHYLIGISPTNQMVLVDIREDEKEDLKEEKEKIGKSKITSKFFSFI</sequence>
<comment type="caution">
    <text evidence="2">The sequence shown here is derived from an EMBL/GenBank/DDBJ whole genome shotgun (WGS) entry which is preliminary data.</text>
</comment>
<keyword evidence="1" id="KW-0472">Membrane</keyword>
<accession>A0A1Y2C9M3</accession>
<proteinExistence type="predicted"/>
<keyword evidence="1" id="KW-1133">Transmembrane helix</keyword>
<protein>
    <submittedName>
        <fullName evidence="2">Uncharacterized protein</fullName>
    </submittedName>
</protein>
<feature type="non-terminal residue" evidence="2">
    <location>
        <position position="127"/>
    </location>
</feature>
<name>A0A1Y2C9M3_9FUNG</name>
<organism evidence="2 3">
    <name type="scientific">Neocallimastix californiae</name>
    <dbReference type="NCBI Taxonomy" id="1754190"/>
    <lineage>
        <taxon>Eukaryota</taxon>
        <taxon>Fungi</taxon>
        <taxon>Fungi incertae sedis</taxon>
        <taxon>Chytridiomycota</taxon>
        <taxon>Chytridiomycota incertae sedis</taxon>
        <taxon>Neocallimastigomycetes</taxon>
        <taxon>Neocallimastigales</taxon>
        <taxon>Neocallimastigaceae</taxon>
        <taxon>Neocallimastix</taxon>
    </lineage>
</organism>
<dbReference type="EMBL" id="MCOG01000116">
    <property type="protein sequence ID" value="ORY43554.1"/>
    <property type="molecule type" value="Genomic_DNA"/>
</dbReference>
<feature type="transmembrane region" description="Helical" evidence="1">
    <location>
        <begin position="52"/>
        <end position="69"/>
    </location>
</feature>
<evidence type="ECO:0000313" key="3">
    <source>
        <dbReference type="Proteomes" id="UP000193920"/>
    </source>
</evidence>
<keyword evidence="1" id="KW-0812">Transmembrane</keyword>
<gene>
    <name evidence="2" type="ORF">LY90DRAFT_703722</name>
</gene>
<dbReference type="AlphaFoldDB" id="A0A1Y2C9M3"/>
<dbReference type="Proteomes" id="UP000193920">
    <property type="component" value="Unassembled WGS sequence"/>
</dbReference>
<evidence type="ECO:0000256" key="1">
    <source>
        <dbReference type="SAM" id="Phobius"/>
    </source>
</evidence>